<evidence type="ECO:0000313" key="2">
    <source>
        <dbReference type="EMBL" id="KAF6841180.1"/>
    </source>
</evidence>
<sequence length="117" mass="12845">MLLAIGHARGSQRECQRHHVKHPYSAPNLAFPARASRANGPACQITLNSEHELHLVHPGTNTQHQRRNYTTSNTNQQADAQRKQNPISVSTYVVPQLPSLEVIGLSGVAPLLLLGCR</sequence>
<protein>
    <submittedName>
        <fullName evidence="2">Uncharacterized protein</fullName>
    </submittedName>
</protein>
<evidence type="ECO:0000256" key="1">
    <source>
        <dbReference type="SAM" id="MobiDB-lite"/>
    </source>
</evidence>
<gene>
    <name evidence="2" type="ORF">CPLU01_00741</name>
</gene>
<dbReference type="Proteomes" id="UP000654918">
    <property type="component" value="Unassembled WGS sequence"/>
</dbReference>
<feature type="compositionally biased region" description="Polar residues" evidence="1">
    <location>
        <begin position="59"/>
        <end position="85"/>
    </location>
</feature>
<dbReference type="AlphaFoldDB" id="A0A8H6NRD8"/>
<proteinExistence type="predicted"/>
<organism evidence="2 3">
    <name type="scientific">Colletotrichum plurivorum</name>
    <dbReference type="NCBI Taxonomy" id="2175906"/>
    <lineage>
        <taxon>Eukaryota</taxon>
        <taxon>Fungi</taxon>
        <taxon>Dikarya</taxon>
        <taxon>Ascomycota</taxon>
        <taxon>Pezizomycotina</taxon>
        <taxon>Sordariomycetes</taxon>
        <taxon>Hypocreomycetidae</taxon>
        <taxon>Glomerellales</taxon>
        <taxon>Glomerellaceae</taxon>
        <taxon>Colletotrichum</taxon>
        <taxon>Colletotrichum orchidearum species complex</taxon>
    </lineage>
</organism>
<accession>A0A8H6NRD8</accession>
<name>A0A8H6NRD8_9PEZI</name>
<keyword evidence="3" id="KW-1185">Reference proteome</keyword>
<reference evidence="2" key="1">
    <citation type="journal article" date="2020" name="Phytopathology">
        <title>Genome Sequence Resources of Colletotrichum truncatum, C. plurivorum, C. musicola, and C. sojae: Four Species Pathogenic to Soybean (Glycine max).</title>
        <authorList>
            <person name="Rogerio F."/>
            <person name="Boufleur T.R."/>
            <person name="Ciampi-Guillardi M."/>
            <person name="Sukno S.A."/>
            <person name="Thon M.R."/>
            <person name="Massola Junior N.S."/>
            <person name="Baroncelli R."/>
        </authorList>
    </citation>
    <scope>NUCLEOTIDE SEQUENCE</scope>
    <source>
        <strain evidence="2">LFN00145</strain>
    </source>
</reference>
<dbReference type="EMBL" id="WIGO01000004">
    <property type="protein sequence ID" value="KAF6841180.1"/>
    <property type="molecule type" value="Genomic_DNA"/>
</dbReference>
<feature type="region of interest" description="Disordered" evidence="1">
    <location>
        <begin position="58"/>
        <end position="85"/>
    </location>
</feature>
<comment type="caution">
    <text evidence="2">The sequence shown here is derived from an EMBL/GenBank/DDBJ whole genome shotgun (WGS) entry which is preliminary data.</text>
</comment>
<evidence type="ECO:0000313" key="3">
    <source>
        <dbReference type="Proteomes" id="UP000654918"/>
    </source>
</evidence>